<comment type="cofactor">
    <cofactor evidence="3">
        <name>Mg(2+)</name>
        <dbReference type="ChEBI" id="CHEBI:18420"/>
    </cofactor>
</comment>
<dbReference type="PANTHER" id="PTHR15749">
    <property type="entry name" value="FANCONI-ASSOCIATED NUCLEASE 1"/>
    <property type="match status" value="1"/>
</dbReference>
<evidence type="ECO:0000259" key="11">
    <source>
        <dbReference type="SMART" id="SM00990"/>
    </source>
</evidence>
<dbReference type="Pfam" id="PF08774">
    <property type="entry name" value="VRR_NUC"/>
    <property type="match status" value="1"/>
</dbReference>
<dbReference type="GO" id="GO:0036297">
    <property type="term" value="P:interstrand cross-link repair"/>
    <property type="evidence" value="ECO:0007669"/>
    <property type="project" value="InterPro"/>
</dbReference>
<name>A0A127M7D9_9GAMM</name>
<proteinExistence type="inferred from homology"/>
<evidence type="ECO:0000256" key="8">
    <source>
        <dbReference type="ARBA" id="ARBA00022801"/>
    </source>
</evidence>
<dbReference type="GO" id="GO:0004528">
    <property type="term" value="F:phosphodiesterase I activity"/>
    <property type="evidence" value="ECO:0007669"/>
    <property type="project" value="UniProtKB-EC"/>
</dbReference>
<dbReference type="RefSeq" id="WP_008248686.1">
    <property type="nucleotide sequence ID" value="NZ_CP014544.1"/>
</dbReference>
<organism evidence="12 13">
    <name type="scientific">Zhongshania aliphaticivorans</name>
    <dbReference type="NCBI Taxonomy" id="1470434"/>
    <lineage>
        <taxon>Bacteria</taxon>
        <taxon>Pseudomonadati</taxon>
        <taxon>Pseudomonadota</taxon>
        <taxon>Gammaproteobacteria</taxon>
        <taxon>Cellvibrionales</taxon>
        <taxon>Spongiibacteraceae</taxon>
        <taxon>Zhongshania</taxon>
    </lineage>
</organism>
<evidence type="ECO:0000256" key="6">
    <source>
        <dbReference type="ARBA" id="ARBA00022722"/>
    </source>
</evidence>
<keyword evidence="6" id="KW-0540">Nuclease</keyword>
<dbReference type="EMBL" id="CP014544">
    <property type="protein sequence ID" value="AMO69164.1"/>
    <property type="molecule type" value="Genomic_DNA"/>
</dbReference>
<evidence type="ECO:0000256" key="9">
    <source>
        <dbReference type="ARBA" id="ARBA00022842"/>
    </source>
</evidence>
<evidence type="ECO:0000256" key="1">
    <source>
        <dbReference type="ARBA" id="ARBA00000983"/>
    </source>
</evidence>
<evidence type="ECO:0000256" key="7">
    <source>
        <dbReference type="ARBA" id="ARBA00022723"/>
    </source>
</evidence>
<sequence length="562" mass="63855">MNEQATLLASALAPASLDDPLYYLKNLQAVVTWVMTHHHDLLDAEELTTLQQLLQLSIPAQALLARMIIRKGELFRSDKLKYDEIPSSANALDELSKYGFINSNPLIAIEQIHKHCRRDELLNLLIAAGSALPKSAKKSELLLALETLDLATSASPLHAWWPEAPFSLVSLQCMALFDRLRLMFFGNLHQDWSEFVLTELGHQAYEIVAFDPQFRAFGDRDDVNSYLALHHCQTALQEASDITAILPLLPERLSNPWLEYRRQRLGFQMAQHAERAGDIPLAIELYTGNVLNEAKVRLYRVLEKHSDDSLAVIHAIEQDLQSPLRLETQVHLQRILLRLSRKMGKPQPRPKRQKLPVVELSLNNNDRRVEFAALDALTAEDQQEGFYTENWLFTGLLGLLLWPVLFEPLPGAFFHPFQAGPADLYRPDFVARRKAQIDERLATLDSGEYRDLIKHCWQQKYGIACSLVHWPVITEALLDLALAIIPAAHLKAIFTHLLSDLRNHRRGMPDLCVFDGRLQSYKLVEVKGPGDRLQDHQTLWIESMLAAGIPIEVAQVQWISPP</sequence>
<dbReference type="SMART" id="SM00990">
    <property type="entry name" value="VRR_NUC"/>
    <property type="match status" value="1"/>
</dbReference>
<evidence type="ECO:0000256" key="10">
    <source>
        <dbReference type="ARBA" id="ARBA00023211"/>
    </source>
</evidence>
<dbReference type="Gene3D" id="3.40.1350.10">
    <property type="match status" value="1"/>
</dbReference>
<keyword evidence="10" id="KW-0464">Manganese</keyword>
<dbReference type="GO" id="GO:0046872">
    <property type="term" value="F:metal ion binding"/>
    <property type="evidence" value="ECO:0007669"/>
    <property type="project" value="UniProtKB-KW"/>
</dbReference>
<dbReference type="InterPro" id="IPR014883">
    <property type="entry name" value="VRR_NUC"/>
</dbReference>
<comment type="catalytic activity">
    <reaction evidence="1">
        <text>Hydrolytically removes 5'-nucleotides successively from the 3'-hydroxy termini of 3'-hydroxy-terminated oligonucleotides.</text>
        <dbReference type="EC" id="3.1.4.1"/>
    </reaction>
</comment>
<comment type="similarity">
    <text evidence="4">Belongs to the FAN1 family.</text>
</comment>
<dbReference type="GO" id="GO:0003676">
    <property type="term" value="F:nucleic acid binding"/>
    <property type="evidence" value="ECO:0007669"/>
    <property type="project" value="InterPro"/>
</dbReference>
<reference evidence="12 13" key="1">
    <citation type="submission" date="2015-12" db="EMBL/GenBank/DDBJ databases">
        <authorList>
            <person name="Shamseldin A."/>
            <person name="Moawad H."/>
            <person name="Abd El-Rahim W.M."/>
            <person name="Sadowsky M.J."/>
        </authorList>
    </citation>
    <scope>NUCLEOTIDE SEQUENCE [LARGE SCALE GENOMIC DNA]</scope>
    <source>
        <strain evidence="12 13">SM2</strain>
    </source>
</reference>
<gene>
    <name evidence="12" type="ORF">AZF00_12990</name>
</gene>
<keyword evidence="9" id="KW-0460">Magnesium</keyword>
<evidence type="ECO:0000313" key="12">
    <source>
        <dbReference type="EMBL" id="AMO69164.1"/>
    </source>
</evidence>
<dbReference type="InterPro" id="IPR011856">
    <property type="entry name" value="tRNA_endonuc-like_dom_sf"/>
</dbReference>
<dbReference type="EC" id="3.1.4.1" evidence="5"/>
<dbReference type="KEGG" id="zal:AZF00_12990"/>
<dbReference type="InterPro" id="IPR049125">
    <property type="entry name" value="FAN1-like_WH"/>
</dbReference>
<keyword evidence="8" id="KW-0378">Hydrolase</keyword>
<comment type="cofactor">
    <cofactor evidence="2">
        <name>Mn(2+)</name>
        <dbReference type="ChEBI" id="CHEBI:29035"/>
    </cofactor>
</comment>
<evidence type="ECO:0000256" key="2">
    <source>
        <dbReference type="ARBA" id="ARBA00001936"/>
    </source>
</evidence>
<dbReference type="InterPro" id="IPR033315">
    <property type="entry name" value="Fan1-like"/>
</dbReference>
<accession>A0A127M7D9</accession>
<evidence type="ECO:0000313" key="13">
    <source>
        <dbReference type="Proteomes" id="UP000074119"/>
    </source>
</evidence>
<evidence type="ECO:0000256" key="5">
    <source>
        <dbReference type="ARBA" id="ARBA00012029"/>
    </source>
</evidence>
<dbReference type="Pfam" id="PF21315">
    <property type="entry name" value="FAN1_HTH"/>
    <property type="match status" value="1"/>
</dbReference>
<dbReference type="PANTHER" id="PTHR15749:SF4">
    <property type="entry name" value="FANCONI-ASSOCIATED NUCLEASE 1"/>
    <property type="match status" value="1"/>
</dbReference>
<keyword evidence="7" id="KW-0479">Metal-binding</keyword>
<protein>
    <recommendedName>
        <fullName evidence="5">phosphodiesterase I</fullName>
        <ecNumber evidence="5">3.1.4.1</ecNumber>
    </recommendedName>
</protein>
<dbReference type="Proteomes" id="UP000074119">
    <property type="component" value="Chromosome"/>
</dbReference>
<feature type="domain" description="VRR-NUC" evidence="11">
    <location>
        <begin position="444"/>
        <end position="558"/>
    </location>
</feature>
<dbReference type="AlphaFoldDB" id="A0A127M7D9"/>
<evidence type="ECO:0000256" key="3">
    <source>
        <dbReference type="ARBA" id="ARBA00001946"/>
    </source>
</evidence>
<evidence type="ECO:0000256" key="4">
    <source>
        <dbReference type="ARBA" id="ARBA00005533"/>
    </source>
</evidence>
<dbReference type="STRING" id="1470434.AZF00_12990"/>